<evidence type="ECO:0000313" key="2">
    <source>
        <dbReference type="Proteomes" id="UP000620124"/>
    </source>
</evidence>
<sequence length="393" mass="43277">MLSTLTIELLQEIAAELAMPEKKRLRAVCKDIGLAINPLFFSALVLNVNQLRQEIGLYILKALASGESGWSHYATSLRIIDSVSGTMQEIEAQQKRERRDISDDAMHDLLVSALRSLTNIRSMSLYISKNEPVWRRDALLGYLAAAPFLSELELITSFCGADLLLPSISNLHKLMIWASYCESVPLVEQTLRLVELNSGLTCLRLYGCPDVDAKVWPMLRQTGRHLKEIRAQYSIELLAYITSYSGIERLEVDNPDGGDANAFFHKVLPIHAATLTELSCSASYECQWSFSVDTVDALLKLQMLTHLEMSINKADIADPVNAVECLLRTIPALPALTSLNICAANAESNRGARCGEPVDGAPWGRSSGHSSCGAALSQPLRISRGHRGRPQSI</sequence>
<dbReference type="Gene3D" id="3.80.10.10">
    <property type="entry name" value="Ribonuclease Inhibitor"/>
    <property type="match status" value="1"/>
</dbReference>
<accession>A0A8H7CQM7</accession>
<proteinExistence type="predicted"/>
<dbReference type="AlphaFoldDB" id="A0A8H7CQM7"/>
<dbReference type="InterPro" id="IPR032675">
    <property type="entry name" value="LRR_dom_sf"/>
</dbReference>
<protein>
    <recommendedName>
        <fullName evidence="3">F-box domain-containing protein</fullName>
    </recommendedName>
</protein>
<keyword evidence="2" id="KW-1185">Reference proteome</keyword>
<evidence type="ECO:0000313" key="1">
    <source>
        <dbReference type="EMBL" id="KAF7343918.1"/>
    </source>
</evidence>
<evidence type="ECO:0008006" key="3">
    <source>
        <dbReference type="Google" id="ProtNLM"/>
    </source>
</evidence>
<dbReference type="EMBL" id="JACAZI010000015">
    <property type="protein sequence ID" value="KAF7343918.1"/>
    <property type="molecule type" value="Genomic_DNA"/>
</dbReference>
<reference evidence="1" key="1">
    <citation type="submission" date="2020-05" db="EMBL/GenBank/DDBJ databases">
        <title>Mycena genomes resolve the evolution of fungal bioluminescence.</title>
        <authorList>
            <person name="Tsai I.J."/>
        </authorList>
    </citation>
    <scope>NUCLEOTIDE SEQUENCE</scope>
    <source>
        <strain evidence="1">CCC161011</strain>
    </source>
</reference>
<gene>
    <name evidence="1" type="ORF">MVEN_01680500</name>
</gene>
<dbReference type="Proteomes" id="UP000620124">
    <property type="component" value="Unassembled WGS sequence"/>
</dbReference>
<name>A0A8H7CQM7_9AGAR</name>
<dbReference type="OrthoDB" id="3050057at2759"/>
<dbReference type="SUPFAM" id="SSF52047">
    <property type="entry name" value="RNI-like"/>
    <property type="match status" value="1"/>
</dbReference>
<comment type="caution">
    <text evidence="1">The sequence shown here is derived from an EMBL/GenBank/DDBJ whole genome shotgun (WGS) entry which is preliminary data.</text>
</comment>
<organism evidence="1 2">
    <name type="scientific">Mycena venus</name>
    <dbReference type="NCBI Taxonomy" id="2733690"/>
    <lineage>
        <taxon>Eukaryota</taxon>
        <taxon>Fungi</taxon>
        <taxon>Dikarya</taxon>
        <taxon>Basidiomycota</taxon>
        <taxon>Agaricomycotina</taxon>
        <taxon>Agaricomycetes</taxon>
        <taxon>Agaricomycetidae</taxon>
        <taxon>Agaricales</taxon>
        <taxon>Marasmiineae</taxon>
        <taxon>Mycenaceae</taxon>
        <taxon>Mycena</taxon>
    </lineage>
</organism>